<dbReference type="Proteomes" id="UP000025061">
    <property type="component" value="Unassembled WGS sequence"/>
</dbReference>
<protein>
    <recommendedName>
        <fullName evidence="3">DNA repair protein MmcB-related protein</fullName>
    </recommendedName>
</protein>
<dbReference type="EMBL" id="ARYI01000006">
    <property type="protein sequence ID" value="KCZ94698.1"/>
    <property type="molecule type" value="Genomic_DNA"/>
</dbReference>
<gene>
    <name evidence="1" type="ORF">HHI_07883</name>
</gene>
<dbReference type="PIRSF" id="PIRSF031796">
    <property type="entry name" value="UPC031796"/>
    <property type="match status" value="1"/>
</dbReference>
<dbReference type="InterPro" id="IPR009394">
    <property type="entry name" value="MmcB-like"/>
</dbReference>
<dbReference type="OrthoDB" id="5194526at2"/>
<sequence length="161" mass="17657">MAEALNQDAPLRRSAEICRGTLRLMGEMGYYGVTEMTLANNRRADIASIGPSGDIWMIEIKSSIQDFKSDTKWREYMDYCDRLSFAVGADFPQELIPPEAGLIVADAFFGAVIREAPESRLAPARRKAVTLRFGRLAAARLSGISDTGWTPGEDGLTSPLP</sequence>
<name>A0A059FW76_9PROT</name>
<comment type="caution">
    <text evidence="1">The sequence shown here is derived from an EMBL/GenBank/DDBJ whole genome shotgun (WGS) entry which is preliminary data.</text>
</comment>
<dbReference type="PATRIC" id="fig|1280951.3.peg.1592"/>
<keyword evidence="2" id="KW-1185">Reference proteome</keyword>
<evidence type="ECO:0000313" key="1">
    <source>
        <dbReference type="EMBL" id="KCZ94698.1"/>
    </source>
</evidence>
<evidence type="ECO:0008006" key="3">
    <source>
        <dbReference type="Google" id="ProtNLM"/>
    </source>
</evidence>
<reference evidence="1 2" key="1">
    <citation type="submission" date="2013-04" db="EMBL/GenBank/DDBJ databases">
        <title>Hyphomonas hirschiana VP5 Genome Sequencing.</title>
        <authorList>
            <person name="Lai Q."/>
            <person name="Shao Z."/>
        </authorList>
    </citation>
    <scope>NUCLEOTIDE SEQUENCE [LARGE SCALE GENOMIC DNA]</scope>
    <source>
        <strain evidence="1 2">VP5</strain>
    </source>
</reference>
<dbReference type="Pfam" id="PF06319">
    <property type="entry name" value="MmcB-like"/>
    <property type="match status" value="1"/>
</dbReference>
<accession>A0A059FW76</accession>
<dbReference type="AlphaFoldDB" id="A0A059FW76"/>
<evidence type="ECO:0000313" key="2">
    <source>
        <dbReference type="Proteomes" id="UP000025061"/>
    </source>
</evidence>
<organism evidence="1 2">
    <name type="scientific">Hyphomonas hirschiana VP5</name>
    <dbReference type="NCBI Taxonomy" id="1280951"/>
    <lineage>
        <taxon>Bacteria</taxon>
        <taxon>Pseudomonadati</taxon>
        <taxon>Pseudomonadota</taxon>
        <taxon>Alphaproteobacteria</taxon>
        <taxon>Hyphomonadales</taxon>
        <taxon>Hyphomonadaceae</taxon>
        <taxon>Hyphomonas</taxon>
    </lineage>
</organism>
<dbReference type="RefSeq" id="WP_011648417.1">
    <property type="nucleotide sequence ID" value="NZ_ARYI01000006.1"/>
</dbReference>
<proteinExistence type="predicted"/>